<accession>A0A919Q126</accession>
<keyword evidence="2" id="KW-1185">Reference proteome</keyword>
<comment type="caution">
    <text evidence="1">The sequence shown here is derived from an EMBL/GenBank/DDBJ whole genome shotgun (WGS) entry which is preliminary data.</text>
</comment>
<organism evidence="1 2">
    <name type="scientific">Dactylosporangium siamense</name>
    <dbReference type="NCBI Taxonomy" id="685454"/>
    <lineage>
        <taxon>Bacteria</taxon>
        <taxon>Bacillati</taxon>
        <taxon>Actinomycetota</taxon>
        <taxon>Actinomycetes</taxon>
        <taxon>Micromonosporales</taxon>
        <taxon>Micromonosporaceae</taxon>
        <taxon>Dactylosporangium</taxon>
    </lineage>
</organism>
<dbReference type="RefSeq" id="WP_203854009.1">
    <property type="nucleotide sequence ID" value="NZ_BAAAVW010000003.1"/>
</dbReference>
<dbReference type="EMBL" id="BONQ01000179">
    <property type="protein sequence ID" value="GIG52418.1"/>
    <property type="molecule type" value="Genomic_DNA"/>
</dbReference>
<reference evidence="1" key="1">
    <citation type="submission" date="2021-01" db="EMBL/GenBank/DDBJ databases">
        <title>Whole genome shotgun sequence of Dactylosporangium siamense NBRC 106093.</title>
        <authorList>
            <person name="Komaki H."/>
            <person name="Tamura T."/>
        </authorList>
    </citation>
    <scope>NUCLEOTIDE SEQUENCE</scope>
    <source>
        <strain evidence="1">NBRC 106093</strain>
    </source>
</reference>
<gene>
    <name evidence="1" type="ORF">Dsi01nite_104590</name>
</gene>
<dbReference type="InterPro" id="IPR011044">
    <property type="entry name" value="Quino_amine_DH_bsu"/>
</dbReference>
<evidence type="ECO:0000313" key="2">
    <source>
        <dbReference type="Proteomes" id="UP000660611"/>
    </source>
</evidence>
<dbReference type="SUPFAM" id="SSF50969">
    <property type="entry name" value="YVTN repeat-like/Quinoprotein amine dehydrogenase"/>
    <property type="match status" value="1"/>
</dbReference>
<dbReference type="Proteomes" id="UP000660611">
    <property type="component" value="Unassembled WGS sequence"/>
</dbReference>
<name>A0A919Q126_9ACTN</name>
<evidence type="ECO:0000313" key="1">
    <source>
        <dbReference type="EMBL" id="GIG52418.1"/>
    </source>
</evidence>
<protein>
    <submittedName>
        <fullName evidence="1">Uncharacterized protein</fullName>
    </submittedName>
</protein>
<proteinExistence type="predicted"/>
<sequence length="401" mass="43199">MALALALAGCTNAADTSAAQQLYDRAAVSESDVRLDNAVMAFFVGPQNSEMYTVVGEVHRPGYLVLVNADGSFRTVKTKRMDMMNPTWSSHGLYFTDESDDYQLTATGLTKTANTKINAQNQMFALPDGGAVGVYNAGFVDGGGYKNQVSVTRAGTARLYDVQGNYFTGAICGSEIFGLTNRPGTHDREAAQLPNMTSSTDQSSRPQMLARLYPADGGEKVVAWRPHFGGGTPAGRVPCHEHVITFLSWDRDSKGGEQPNVVSWDTRTGEYQTHPLTFADGTRLTFENFGGIVQDVQAGNLQWIYGDGRVFSTDPRTGKTTTEFDTNLGAGARVPSQTTFVFSGAQLHALSTIPGGEGEMVYTVLSRTDGKVLSRVPVHIPNTSVNVSYLNLSHMAVRPAP</sequence>
<dbReference type="AlphaFoldDB" id="A0A919Q126"/>